<accession>A0ACB8RPH9</accession>
<dbReference type="EMBL" id="MU275941">
    <property type="protein sequence ID" value="KAI0045822.1"/>
    <property type="molecule type" value="Genomic_DNA"/>
</dbReference>
<comment type="caution">
    <text evidence="1">The sequence shown here is derived from an EMBL/GenBank/DDBJ whole genome shotgun (WGS) entry which is preliminary data.</text>
</comment>
<organism evidence="1 2">
    <name type="scientific">Auriscalpium vulgare</name>
    <dbReference type="NCBI Taxonomy" id="40419"/>
    <lineage>
        <taxon>Eukaryota</taxon>
        <taxon>Fungi</taxon>
        <taxon>Dikarya</taxon>
        <taxon>Basidiomycota</taxon>
        <taxon>Agaricomycotina</taxon>
        <taxon>Agaricomycetes</taxon>
        <taxon>Russulales</taxon>
        <taxon>Auriscalpiaceae</taxon>
        <taxon>Auriscalpium</taxon>
    </lineage>
</organism>
<reference evidence="1" key="1">
    <citation type="submission" date="2021-02" db="EMBL/GenBank/DDBJ databases">
        <authorList>
            <consortium name="DOE Joint Genome Institute"/>
            <person name="Ahrendt S."/>
            <person name="Looney B.P."/>
            <person name="Miyauchi S."/>
            <person name="Morin E."/>
            <person name="Drula E."/>
            <person name="Courty P.E."/>
            <person name="Chicoki N."/>
            <person name="Fauchery L."/>
            <person name="Kohler A."/>
            <person name="Kuo A."/>
            <person name="Labutti K."/>
            <person name="Pangilinan J."/>
            <person name="Lipzen A."/>
            <person name="Riley R."/>
            <person name="Andreopoulos W."/>
            <person name="He G."/>
            <person name="Johnson J."/>
            <person name="Barry K.W."/>
            <person name="Grigoriev I.V."/>
            <person name="Nagy L."/>
            <person name="Hibbett D."/>
            <person name="Henrissat B."/>
            <person name="Matheny P.B."/>
            <person name="Labbe J."/>
            <person name="Martin F."/>
        </authorList>
    </citation>
    <scope>NUCLEOTIDE SEQUENCE</scope>
    <source>
        <strain evidence="1">FP105234-sp</strain>
    </source>
</reference>
<proteinExistence type="predicted"/>
<name>A0ACB8RPH9_9AGAM</name>
<evidence type="ECO:0000313" key="2">
    <source>
        <dbReference type="Proteomes" id="UP000814033"/>
    </source>
</evidence>
<reference evidence="1" key="2">
    <citation type="journal article" date="2022" name="New Phytol.">
        <title>Evolutionary transition to the ectomycorrhizal habit in the genomes of a hyperdiverse lineage of mushroom-forming fungi.</title>
        <authorList>
            <person name="Looney B."/>
            <person name="Miyauchi S."/>
            <person name="Morin E."/>
            <person name="Drula E."/>
            <person name="Courty P.E."/>
            <person name="Kohler A."/>
            <person name="Kuo A."/>
            <person name="LaButti K."/>
            <person name="Pangilinan J."/>
            <person name="Lipzen A."/>
            <person name="Riley R."/>
            <person name="Andreopoulos W."/>
            <person name="He G."/>
            <person name="Johnson J."/>
            <person name="Nolan M."/>
            <person name="Tritt A."/>
            <person name="Barry K.W."/>
            <person name="Grigoriev I.V."/>
            <person name="Nagy L.G."/>
            <person name="Hibbett D."/>
            <person name="Henrissat B."/>
            <person name="Matheny P.B."/>
            <person name="Labbe J."/>
            <person name="Martin F.M."/>
        </authorList>
    </citation>
    <scope>NUCLEOTIDE SEQUENCE</scope>
    <source>
        <strain evidence="1">FP105234-sp</strain>
    </source>
</reference>
<dbReference type="Proteomes" id="UP000814033">
    <property type="component" value="Unassembled WGS sequence"/>
</dbReference>
<keyword evidence="2" id="KW-1185">Reference proteome</keyword>
<gene>
    <name evidence="1" type="ORF">FA95DRAFT_1560792</name>
</gene>
<sequence length="486" mass="54957">MDLLLHFAALSIVGSRPGAELAVVLLEEPSPTFLLAMDRHPEADDTGRAVQFFDLLSTTETVEPLIQFPMTHSLRKMNVRLNKLRVSVVNALEDYRLEYFFHRRSSPRRRKGEADLRNRGRELLPSVRKLIGVAPGAVVPYDAVLRCLRDRIPPTGDALPASPTSADVERFLHICTLAEFLLNTRFVSRSARVPPSVLALLERRMHKVAIYAMGATRLVSARGGLLNVSAIPHQWAHTPDDECEHITAQLVLVKIPAVDLDLKRFGTQRHSARKRAWRAMRDVWKDEVETVMHPEARLIYFCRTHDLLPKTNKRTAYAGTPPPFRAGRDVDAADPSSSDRGQVFISCTKSSCVHCLTLAQAQGLRLTRLDDCPRIDSAWRSVQARFQRYAERAVLGDAFNSINRLLRDWRWTVFTCSMDKRMKRPILLSLRSLEVAGKGQRLVVPVTLDCGVRGWCFAILPEERVTQLSVVRSSRPCRQQDASIDY</sequence>
<evidence type="ECO:0000313" key="1">
    <source>
        <dbReference type="EMBL" id="KAI0045822.1"/>
    </source>
</evidence>
<protein>
    <submittedName>
        <fullName evidence="1">Uncharacterized protein</fullName>
    </submittedName>
</protein>